<organism evidence="2 3">
    <name type="scientific">Mycena rosella</name>
    <name type="common">Pink bonnet</name>
    <name type="synonym">Agaricus rosellus</name>
    <dbReference type="NCBI Taxonomy" id="1033263"/>
    <lineage>
        <taxon>Eukaryota</taxon>
        <taxon>Fungi</taxon>
        <taxon>Dikarya</taxon>
        <taxon>Basidiomycota</taxon>
        <taxon>Agaricomycotina</taxon>
        <taxon>Agaricomycetes</taxon>
        <taxon>Agaricomycetidae</taxon>
        <taxon>Agaricales</taxon>
        <taxon>Marasmiineae</taxon>
        <taxon>Mycenaceae</taxon>
        <taxon>Mycena</taxon>
    </lineage>
</organism>
<feature type="signal peptide" evidence="1">
    <location>
        <begin position="1"/>
        <end position="23"/>
    </location>
</feature>
<dbReference type="AlphaFoldDB" id="A0AAD7CH70"/>
<dbReference type="PROSITE" id="PS51257">
    <property type="entry name" value="PROKAR_LIPOPROTEIN"/>
    <property type="match status" value="1"/>
</dbReference>
<dbReference type="EMBL" id="JARKIE010000375">
    <property type="protein sequence ID" value="KAJ7648828.1"/>
    <property type="molecule type" value="Genomic_DNA"/>
</dbReference>
<keyword evidence="1" id="KW-0732">Signal</keyword>
<sequence>MTVGARTIYLLLLLLLALTAACADPSMSDPARDLSQYREGVPKGEGFKIAQLDSAGGSSTRKVQGIARGVLRTYSSISSGALELPATALVGPLAFARAAAAAACQQQPPQQQLRLRWRFSGVAESLATARELLHTLLGANGVPALARALEAHALLVLRDLVVADVVSLGTRDNQAVGPGDGSVGVVDVGPNRIRTRRARSCTRQSRCSRQGPSWASRCRLQARHCSRVEANSGGADKKGLSVGGERYQLEHLSGNALDSGVPVVEQPASGSHW</sequence>
<evidence type="ECO:0000313" key="2">
    <source>
        <dbReference type="EMBL" id="KAJ7648828.1"/>
    </source>
</evidence>
<evidence type="ECO:0000256" key="1">
    <source>
        <dbReference type="SAM" id="SignalP"/>
    </source>
</evidence>
<reference evidence="2" key="1">
    <citation type="submission" date="2023-03" db="EMBL/GenBank/DDBJ databases">
        <title>Massive genome expansion in bonnet fungi (Mycena s.s.) driven by repeated elements and novel gene families across ecological guilds.</title>
        <authorList>
            <consortium name="Lawrence Berkeley National Laboratory"/>
            <person name="Harder C.B."/>
            <person name="Miyauchi S."/>
            <person name="Viragh M."/>
            <person name="Kuo A."/>
            <person name="Thoen E."/>
            <person name="Andreopoulos B."/>
            <person name="Lu D."/>
            <person name="Skrede I."/>
            <person name="Drula E."/>
            <person name="Henrissat B."/>
            <person name="Morin E."/>
            <person name="Kohler A."/>
            <person name="Barry K."/>
            <person name="LaButti K."/>
            <person name="Morin E."/>
            <person name="Salamov A."/>
            <person name="Lipzen A."/>
            <person name="Mereny Z."/>
            <person name="Hegedus B."/>
            <person name="Baldrian P."/>
            <person name="Stursova M."/>
            <person name="Weitz H."/>
            <person name="Taylor A."/>
            <person name="Grigoriev I.V."/>
            <person name="Nagy L.G."/>
            <person name="Martin F."/>
            <person name="Kauserud H."/>
        </authorList>
    </citation>
    <scope>NUCLEOTIDE SEQUENCE</scope>
    <source>
        <strain evidence="2">CBHHK067</strain>
    </source>
</reference>
<comment type="caution">
    <text evidence="2">The sequence shown here is derived from an EMBL/GenBank/DDBJ whole genome shotgun (WGS) entry which is preliminary data.</text>
</comment>
<gene>
    <name evidence="2" type="ORF">B0H17DRAFT_1147946</name>
</gene>
<dbReference type="Proteomes" id="UP001221757">
    <property type="component" value="Unassembled WGS sequence"/>
</dbReference>
<keyword evidence="3" id="KW-1185">Reference proteome</keyword>
<accession>A0AAD7CH70</accession>
<name>A0AAD7CH70_MYCRO</name>
<feature type="chain" id="PRO_5042173604" evidence="1">
    <location>
        <begin position="24"/>
        <end position="273"/>
    </location>
</feature>
<proteinExistence type="predicted"/>
<evidence type="ECO:0000313" key="3">
    <source>
        <dbReference type="Proteomes" id="UP001221757"/>
    </source>
</evidence>
<protein>
    <submittedName>
        <fullName evidence="2">Uncharacterized protein</fullName>
    </submittedName>
</protein>